<organism evidence="1 2">
    <name type="scientific">Embleya scabrispora</name>
    <dbReference type="NCBI Taxonomy" id="159449"/>
    <lineage>
        <taxon>Bacteria</taxon>
        <taxon>Bacillati</taxon>
        <taxon>Actinomycetota</taxon>
        <taxon>Actinomycetes</taxon>
        <taxon>Kitasatosporales</taxon>
        <taxon>Streptomycetaceae</taxon>
        <taxon>Embleya</taxon>
    </lineage>
</organism>
<dbReference type="Proteomes" id="UP000190037">
    <property type="component" value="Unassembled WGS sequence"/>
</dbReference>
<keyword evidence="2" id="KW-1185">Reference proteome</keyword>
<reference evidence="1 2" key="1">
    <citation type="submission" date="2017-03" db="EMBL/GenBank/DDBJ databases">
        <title>Draft genome sequence of Streptomyces scabrisporus NF3, endophyte isolated from Amphipterygium adstringens.</title>
        <authorList>
            <person name="Vazquez M."/>
            <person name="Ceapa C.D."/>
            <person name="Rodriguez Luna D."/>
            <person name="Sanchez Esquivel S."/>
        </authorList>
    </citation>
    <scope>NUCLEOTIDE SEQUENCE [LARGE SCALE GENOMIC DNA]</scope>
    <source>
        <strain evidence="1 2">NF3</strain>
    </source>
</reference>
<evidence type="ECO:0000313" key="1">
    <source>
        <dbReference type="EMBL" id="OPC84202.1"/>
    </source>
</evidence>
<name>A0A1T3P5C7_9ACTN</name>
<accession>A0A1T3P5C7</accession>
<protein>
    <submittedName>
        <fullName evidence="1">Uncharacterized protein</fullName>
    </submittedName>
</protein>
<dbReference type="EMBL" id="MWQN01000001">
    <property type="protein sequence ID" value="OPC84202.1"/>
    <property type="molecule type" value="Genomic_DNA"/>
</dbReference>
<gene>
    <name evidence="1" type="ORF">B4N89_27660</name>
</gene>
<sequence>MSGPPRDLDPRLVTCADCGEPYIQEWVSIGATVAITDDPADLDTVGNRGTVHFGTRHGPCVGKAVTR</sequence>
<evidence type="ECO:0000313" key="2">
    <source>
        <dbReference type="Proteomes" id="UP000190037"/>
    </source>
</evidence>
<proteinExistence type="predicted"/>
<dbReference type="STRING" id="159449.B4N89_27660"/>
<comment type="caution">
    <text evidence="1">The sequence shown here is derived from an EMBL/GenBank/DDBJ whole genome shotgun (WGS) entry which is preliminary data.</text>
</comment>
<dbReference type="AlphaFoldDB" id="A0A1T3P5C7"/>